<dbReference type="Proteomes" id="UP000288812">
    <property type="component" value="Unassembled WGS sequence"/>
</dbReference>
<feature type="transmembrane region" description="Helical" evidence="6">
    <location>
        <begin position="248"/>
        <end position="269"/>
    </location>
</feature>
<dbReference type="GO" id="GO:0005886">
    <property type="term" value="C:plasma membrane"/>
    <property type="evidence" value="ECO:0007669"/>
    <property type="project" value="UniProtKB-SubCell"/>
</dbReference>
<dbReference type="SUPFAM" id="SSF109755">
    <property type="entry name" value="PhoU-like"/>
    <property type="match status" value="1"/>
</dbReference>
<evidence type="ECO:0000256" key="3">
    <source>
        <dbReference type="ARBA" id="ARBA00022692"/>
    </source>
</evidence>
<feature type="transmembrane region" description="Helical" evidence="6">
    <location>
        <begin position="175"/>
        <end position="195"/>
    </location>
</feature>
<comment type="subcellular location">
    <subcellularLocation>
        <location evidence="1">Cell membrane</location>
        <topology evidence="1">Multi-pass membrane protein</topology>
    </subcellularLocation>
</comment>
<dbReference type="InterPro" id="IPR038078">
    <property type="entry name" value="PhoU-like_sf"/>
</dbReference>
<feature type="transmembrane region" description="Helical" evidence="6">
    <location>
        <begin position="6"/>
        <end position="27"/>
    </location>
</feature>
<dbReference type="Gene3D" id="1.20.58.220">
    <property type="entry name" value="Phosphate transport system protein phou homolog 2, domain 2"/>
    <property type="match status" value="1"/>
</dbReference>
<keyword evidence="2" id="KW-1003">Cell membrane</keyword>
<proteinExistence type="predicted"/>
<dbReference type="InterPro" id="IPR003841">
    <property type="entry name" value="Na/Pi_transpt"/>
</dbReference>
<evidence type="ECO:0000259" key="7">
    <source>
        <dbReference type="Pfam" id="PF01895"/>
    </source>
</evidence>
<dbReference type="GO" id="GO:0044341">
    <property type="term" value="P:sodium-dependent phosphate transport"/>
    <property type="evidence" value="ECO:0007669"/>
    <property type="project" value="InterPro"/>
</dbReference>
<dbReference type="OrthoDB" id="9763003at2"/>
<dbReference type="RefSeq" id="WP_127725016.1">
    <property type="nucleotide sequence ID" value="NZ_RLIH01000013.1"/>
</dbReference>
<feature type="transmembrane region" description="Helical" evidence="6">
    <location>
        <begin position="135"/>
        <end position="154"/>
    </location>
</feature>
<sequence>MSTVQSFSIVYIFSLLGGLALFLYGMDLMSEGLELFAGNKLQKIIEKLTSNTLKGIGVGIAVTAIIQSSSATTVMVVGFVNAGLMSLQQAVGVIMGANIGTTVTGQLVALNITDSAPLIAFIGFFMYKFINKSSISHLGQVVMGLGVLFMGMDIMSQSMVPLQTNEAFVSLMTKISNPITGIFVGTFFTAIIQSSSASLGILQALANKGLVGLHGSMYIIFGFNIGTCITSILSAMGSSKNGKRAAAVHVLFNVIGTIIFVILLGILPIETWVVKFSKDLPAAQLANFHTLFNIVATVILFPFSKYLANLATKLIPGKDPLTEDLALKYINIKSGKDSNAALTDVRAETTRMLDIARENYKIAMEIFNDYDEKKHRLLLHNEEIINYLNSNITKYIIDVLSEPMDDTMASYFTGYLRIVRDIERIGDHTKSIGEYAKASYDRNLYYSEDFHKEIRILDQRLNSLYKSIYEDKTREERRANTRRINDIVEVEIETFRNRHIDRMKNGTCDPESGLFYEKLLSSYERISAYLSNIGKLVI</sequence>
<evidence type="ECO:0000256" key="1">
    <source>
        <dbReference type="ARBA" id="ARBA00004651"/>
    </source>
</evidence>
<feature type="transmembrane region" description="Helical" evidence="6">
    <location>
        <begin position="215"/>
        <end position="236"/>
    </location>
</feature>
<dbReference type="GO" id="GO:0005436">
    <property type="term" value="F:sodium:phosphate symporter activity"/>
    <property type="evidence" value="ECO:0007669"/>
    <property type="project" value="InterPro"/>
</dbReference>
<dbReference type="InterPro" id="IPR004633">
    <property type="entry name" value="NaPi_cotrn-rel/YqeW-like"/>
</dbReference>
<gene>
    <name evidence="8" type="ORF">EF514_08530</name>
</gene>
<feature type="domain" description="PhoU" evidence="7">
    <location>
        <begin position="350"/>
        <end position="435"/>
    </location>
</feature>
<feature type="transmembrane region" description="Helical" evidence="6">
    <location>
        <begin position="107"/>
        <end position="129"/>
    </location>
</feature>
<dbReference type="NCBIfam" id="NF037997">
    <property type="entry name" value="Na_Pi_symport"/>
    <property type="match status" value="1"/>
</dbReference>
<evidence type="ECO:0000256" key="6">
    <source>
        <dbReference type="SAM" id="Phobius"/>
    </source>
</evidence>
<comment type="caution">
    <text evidence="8">The sequence shown here is derived from an EMBL/GenBank/DDBJ whole genome shotgun (WGS) entry which is preliminary data.</text>
</comment>
<accession>A0A437S5H0</accession>
<evidence type="ECO:0000256" key="2">
    <source>
        <dbReference type="ARBA" id="ARBA00022475"/>
    </source>
</evidence>
<keyword evidence="9" id="KW-1185">Reference proteome</keyword>
<dbReference type="AlphaFoldDB" id="A0A437S5H0"/>
<keyword evidence="3 6" id="KW-0812">Transmembrane</keyword>
<name>A0A437S5H0_9FIRM</name>
<keyword evidence="4 6" id="KW-1133">Transmembrane helix</keyword>
<feature type="transmembrane region" description="Helical" evidence="6">
    <location>
        <begin position="289"/>
        <end position="308"/>
    </location>
</feature>
<reference evidence="8 9" key="1">
    <citation type="submission" date="2018-11" db="EMBL/GenBank/DDBJ databases">
        <title>Genome sequencing and assembly of Anaerosphaera sp. nov., GS7-6-2.</title>
        <authorList>
            <person name="Rettenmaier R."/>
            <person name="Liebl W."/>
            <person name="Zverlov V."/>
        </authorList>
    </citation>
    <scope>NUCLEOTIDE SEQUENCE [LARGE SCALE GENOMIC DNA]</scope>
    <source>
        <strain evidence="8 9">GS7-6-2</strain>
    </source>
</reference>
<evidence type="ECO:0000256" key="4">
    <source>
        <dbReference type="ARBA" id="ARBA00022989"/>
    </source>
</evidence>
<evidence type="ECO:0000256" key="5">
    <source>
        <dbReference type="ARBA" id="ARBA00023136"/>
    </source>
</evidence>
<dbReference type="PANTHER" id="PTHR10010">
    <property type="entry name" value="SOLUTE CARRIER FAMILY 34 SODIUM PHOSPHATE , MEMBER 2-RELATED"/>
    <property type="match status" value="1"/>
</dbReference>
<protein>
    <submittedName>
        <fullName evidence="8">Na/Pi cotransporter family protein</fullName>
    </submittedName>
</protein>
<dbReference type="NCBIfam" id="TIGR00704">
    <property type="entry name" value="NaPi_cotrn_rel"/>
    <property type="match status" value="1"/>
</dbReference>
<dbReference type="EMBL" id="RLIH01000013">
    <property type="protein sequence ID" value="RVU54217.1"/>
    <property type="molecule type" value="Genomic_DNA"/>
</dbReference>
<evidence type="ECO:0000313" key="8">
    <source>
        <dbReference type="EMBL" id="RVU54217.1"/>
    </source>
</evidence>
<dbReference type="Pfam" id="PF02690">
    <property type="entry name" value="Na_Pi_cotrans"/>
    <property type="match status" value="2"/>
</dbReference>
<keyword evidence="5 6" id="KW-0472">Membrane</keyword>
<dbReference type="PANTHER" id="PTHR10010:SF46">
    <property type="entry name" value="SODIUM-DEPENDENT PHOSPHATE TRANSPORT PROTEIN 2B"/>
    <property type="match status" value="1"/>
</dbReference>
<evidence type="ECO:0000313" key="9">
    <source>
        <dbReference type="Proteomes" id="UP000288812"/>
    </source>
</evidence>
<dbReference type="Pfam" id="PF01895">
    <property type="entry name" value="PhoU"/>
    <property type="match status" value="1"/>
</dbReference>
<organism evidence="8 9">
    <name type="scientific">Anaerosphaera multitolerans</name>
    <dbReference type="NCBI Taxonomy" id="2487351"/>
    <lineage>
        <taxon>Bacteria</taxon>
        <taxon>Bacillati</taxon>
        <taxon>Bacillota</taxon>
        <taxon>Tissierellia</taxon>
        <taxon>Tissierellales</taxon>
        <taxon>Peptoniphilaceae</taxon>
        <taxon>Anaerosphaera</taxon>
    </lineage>
</organism>
<dbReference type="InterPro" id="IPR026022">
    <property type="entry name" value="PhoU_dom"/>
</dbReference>